<dbReference type="AlphaFoldDB" id="A0A9W3DQ71"/>
<dbReference type="GeneID" id="130511971"/>
<gene>
    <name evidence="3" type="primary">LOC130511971</name>
</gene>
<proteinExistence type="predicted"/>
<dbReference type="OrthoDB" id="1126910at2759"/>
<name>A0A9W3DQ71_RAPSA</name>
<sequence length="156" mass="17231">MMRGSILAGRLGYLRSRSCSSLSSVKGRSFPLSLCLSLSHTHTIVLHLFVDATTKEQAAGSNMRTVVVRGIIACSGYNLGSYLYSPADPETQPRRPRSDPPKKVTEHYAHLVQSAREAKRLHEENVDEISKALSILVESHASLEEQLLRTKSKVSK</sequence>
<evidence type="ECO:0000313" key="2">
    <source>
        <dbReference type="Proteomes" id="UP000504610"/>
    </source>
</evidence>
<accession>A0A9W3DQ71</accession>
<feature type="compositionally biased region" description="Basic and acidic residues" evidence="1">
    <location>
        <begin position="91"/>
        <end position="104"/>
    </location>
</feature>
<feature type="region of interest" description="Disordered" evidence="1">
    <location>
        <begin position="84"/>
        <end position="104"/>
    </location>
</feature>
<dbReference type="KEGG" id="rsz:130511971"/>
<organism evidence="2 3">
    <name type="scientific">Raphanus sativus</name>
    <name type="common">Radish</name>
    <name type="synonym">Raphanus raphanistrum var. sativus</name>
    <dbReference type="NCBI Taxonomy" id="3726"/>
    <lineage>
        <taxon>Eukaryota</taxon>
        <taxon>Viridiplantae</taxon>
        <taxon>Streptophyta</taxon>
        <taxon>Embryophyta</taxon>
        <taxon>Tracheophyta</taxon>
        <taxon>Spermatophyta</taxon>
        <taxon>Magnoliopsida</taxon>
        <taxon>eudicotyledons</taxon>
        <taxon>Gunneridae</taxon>
        <taxon>Pentapetalae</taxon>
        <taxon>rosids</taxon>
        <taxon>malvids</taxon>
        <taxon>Brassicales</taxon>
        <taxon>Brassicaceae</taxon>
        <taxon>Brassiceae</taxon>
        <taxon>Raphanus</taxon>
    </lineage>
</organism>
<dbReference type="RefSeq" id="XP_056865944.1">
    <property type="nucleotide sequence ID" value="XM_057009964.1"/>
</dbReference>
<reference evidence="3" key="2">
    <citation type="submission" date="2025-08" db="UniProtKB">
        <authorList>
            <consortium name="RefSeq"/>
        </authorList>
    </citation>
    <scope>IDENTIFICATION</scope>
    <source>
        <tissue evidence="3">Leaf</tissue>
    </source>
</reference>
<keyword evidence="2" id="KW-1185">Reference proteome</keyword>
<evidence type="ECO:0000313" key="3">
    <source>
        <dbReference type="RefSeq" id="XP_056865944.1"/>
    </source>
</evidence>
<protein>
    <submittedName>
        <fullName evidence="3">Uncharacterized protein LOC130511971 isoform X1</fullName>
    </submittedName>
</protein>
<evidence type="ECO:0000256" key="1">
    <source>
        <dbReference type="SAM" id="MobiDB-lite"/>
    </source>
</evidence>
<dbReference type="Proteomes" id="UP000504610">
    <property type="component" value="Chromosome 4"/>
</dbReference>
<reference evidence="2" key="1">
    <citation type="journal article" date="2019" name="Database">
        <title>The radish genome database (RadishGD): an integrated information resource for radish genomics.</title>
        <authorList>
            <person name="Yu H.J."/>
            <person name="Baek S."/>
            <person name="Lee Y.J."/>
            <person name="Cho A."/>
            <person name="Mun J.H."/>
        </authorList>
    </citation>
    <scope>NUCLEOTIDE SEQUENCE [LARGE SCALE GENOMIC DNA]</scope>
    <source>
        <strain evidence="2">cv. WK10039</strain>
    </source>
</reference>